<evidence type="ECO:0000313" key="1">
    <source>
        <dbReference type="EMBL" id="MBB5077797.1"/>
    </source>
</evidence>
<dbReference type="RefSeq" id="WP_184961998.1">
    <property type="nucleotide sequence ID" value="NZ_JACHIN010000004.1"/>
</dbReference>
<accession>A0A7W8A1F4</accession>
<protein>
    <submittedName>
        <fullName evidence="1">Uncharacterized protein</fullName>
    </submittedName>
</protein>
<dbReference type="Proteomes" id="UP000568380">
    <property type="component" value="Unassembled WGS sequence"/>
</dbReference>
<dbReference type="AlphaFoldDB" id="A0A7W8A1F4"/>
<keyword evidence="2" id="KW-1185">Reference proteome</keyword>
<organism evidence="1 2">
    <name type="scientific">Nonomuraea endophytica</name>
    <dbReference type="NCBI Taxonomy" id="714136"/>
    <lineage>
        <taxon>Bacteria</taxon>
        <taxon>Bacillati</taxon>
        <taxon>Actinomycetota</taxon>
        <taxon>Actinomycetes</taxon>
        <taxon>Streptosporangiales</taxon>
        <taxon>Streptosporangiaceae</taxon>
        <taxon>Nonomuraea</taxon>
    </lineage>
</organism>
<dbReference type="EMBL" id="JACHIN010000004">
    <property type="protein sequence ID" value="MBB5077797.1"/>
    <property type="molecule type" value="Genomic_DNA"/>
</dbReference>
<evidence type="ECO:0000313" key="2">
    <source>
        <dbReference type="Proteomes" id="UP000568380"/>
    </source>
</evidence>
<proteinExistence type="predicted"/>
<comment type="caution">
    <text evidence="1">The sequence shown here is derived from an EMBL/GenBank/DDBJ whole genome shotgun (WGS) entry which is preliminary data.</text>
</comment>
<sequence length="61" mass="6923">MAIWRTSDGMQVEAVVVDDQPVLRVSRRVEDKLYFRGYVDSVDDLHKHGVDLADLTEHPAA</sequence>
<reference evidence="1 2" key="1">
    <citation type="submission" date="2020-08" db="EMBL/GenBank/DDBJ databases">
        <title>Genomic Encyclopedia of Type Strains, Phase IV (KMG-IV): sequencing the most valuable type-strain genomes for metagenomic binning, comparative biology and taxonomic classification.</title>
        <authorList>
            <person name="Goeker M."/>
        </authorList>
    </citation>
    <scope>NUCLEOTIDE SEQUENCE [LARGE SCALE GENOMIC DNA]</scope>
    <source>
        <strain evidence="1 2">DSM 45385</strain>
    </source>
</reference>
<gene>
    <name evidence="1" type="ORF">HNR40_003272</name>
</gene>
<name>A0A7W8A1F4_9ACTN</name>